<dbReference type="InterPro" id="IPR057394">
    <property type="entry name" value="PIGBOS1"/>
</dbReference>
<organism evidence="1 2">
    <name type="scientific">Amphiprion ocellaris</name>
    <name type="common">Clown anemonefish</name>
    <dbReference type="NCBI Taxonomy" id="80972"/>
    <lineage>
        <taxon>Eukaryota</taxon>
        <taxon>Metazoa</taxon>
        <taxon>Chordata</taxon>
        <taxon>Craniata</taxon>
        <taxon>Vertebrata</taxon>
        <taxon>Euteleostomi</taxon>
        <taxon>Actinopterygii</taxon>
        <taxon>Neopterygii</taxon>
        <taxon>Teleostei</taxon>
        <taxon>Neoteleostei</taxon>
        <taxon>Acanthomorphata</taxon>
        <taxon>Ovalentaria</taxon>
        <taxon>Pomacentridae</taxon>
        <taxon>Amphiprion</taxon>
    </lineage>
</organism>
<accession>A0AAQ5ZRN4</accession>
<evidence type="ECO:0000313" key="1">
    <source>
        <dbReference type="Ensembl" id="ENSAOCP00000068713.1"/>
    </source>
</evidence>
<evidence type="ECO:0000313" key="2">
    <source>
        <dbReference type="Proteomes" id="UP001501940"/>
    </source>
</evidence>
<dbReference type="GeneTree" id="ENSGT00940000178971"/>
<sequence>MFRRRMPFTQLAFATVLGVAGGFYIYRPYFETFLKYQLQCIKNAFV</sequence>
<dbReference type="AlphaFoldDB" id="A0AAQ5ZRN4"/>
<evidence type="ECO:0008006" key="3">
    <source>
        <dbReference type="Google" id="ProtNLM"/>
    </source>
</evidence>
<name>A0AAQ5ZRN4_AMPOC</name>
<reference evidence="1" key="3">
    <citation type="submission" date="2025-09" db="UniProtKB">
        <authorList>
            <consortium name="Ensembl"/>
        </authorList>
    </citation>
    <scope>IDENTIFICATION</scope>
</reference>
<proteinExistence type="predicted"/>
<dbReference type="Proteomes" id="UP001501940">
    <property type="component" value="Chromosome 1"/>
</dbReference>
<dbReference type="Pfam" id="PF23670">
    <property type="entry name" value="PIGBOS1"/>
    <property type="match status" value="1"/>
</dbReference>
<reference evidence="1" key="2">
    <citation type="submission" date="2025-08" db="UniProtKB">
        <authorList>
            <consortium name="Ensembl"/>
        </authorList>
    </citation>
    <scope>IDENTIFICATION</scope>
</reference>
<keyword evidence="2" id="KW-1185">Reference proteome</keyword>
<protein>
    <recommendedName>
        <fullName evidence="3">Protein PIGBOS1</fullName>
    </recommendedName>
</protein>
<dbReference type="Ensembl" id="ENSAOCT00000081913.1">
    <property type="protein sequence ID" value="ENSAOCP00000068713.1"/>
    <property type="gene ID" value="ENSAOCG00000025999.1"/>
</dbReference>
<reference evidence="1 2" key="1">
    <citation type="submission" date="2022-01" db="EMBL/GenBank/DDBJ databases">
        <title>A chromosome-scale genome assembly of the false clownfish, Amphiprion ocellaris.</title>
        <authorList>
            <person name="Ryu T."/>
        </authorList>
    </citation>
    <scope>NUCLEOTIDE SEQUENCE [LARGE SCALE GENOMIC DNA]</scope>
</reference>